<dbReference type="InterPro" id="IPR026000">
    <property type="entry name" value="Apc5_dom"/>
</dbReference>
<keyword evidence="5" id="KW-0833">Ubl conjugation pathway</keyword>
<evidence type="ECO:0000256" key="6">
    <source>
        <dbReference type="ARBA" id="ARBA00023306"/>
    </source>
</evidence>
<sequence length="798" mass="89489">MTLTKDLAFPNLRLHKIPALTKHTRFLVSRRREGHVEEMPRYLTPARICLLLLIRLYQAGHCSSDLNVLDFIARHAVVTTEHDAQAIHERKALYSPIINGLAKRLQQWSTRHPGQTVYDLLVHGLWELNGIDHLSAVITQMKFLTVPGGNPENPDVTVRPITPASPLGQFVRRCYVEFTRLHFSDSQALWNAFASYRAPTFHDFSARHPEVAEQIMAENDARSFGIATASSTDLTEAAAASAVDADVLLSYSIHQLQKLGQRVPEDIKIRLGQWMGDQHDSGTQSLHFFMAFFEHWRAGEYTMALESLHRYFDYSLAARPGSDNMKIYYQYALLHLSVLHADFECWEESVDAMNECIATARENQDTACLNFALSWLLYLRHGHPSNVKAGFESVSGYIGSNGGEQDEIDFLKQRAREGKHWMLMSSTLLEEGRMAMFRGDSANRALEHVLQAMFLNVQHDLRTLLPAGLLFHGACLDRLGQAHVADRMYELPDAVHALHCPINDRVRSMCRLALTASQSGNTTAALQILEQALPAVKGVLKSEQRLKAFTALVNLRYRICQDDSDAAEYYLRQLMPIRSSTDPEIAYELDLLEVELLLKNKSYEEALLKVSSRLQEFKGSERNMAQRLHFLLLKARIFALAGQASKGFSIALRATSTAERHLLLPTLFEGLAILARVLLELSEFSMASALCHATLPHAYEARNTGLTARLFVAMGEAAVGHAGHGCAAGSTDQVISMRRAIGLIERGREMYQRNQDVQGQLDCLLMKSKIASWSEDAASASQADDMYLQLLTDKESRA</sequence>
<dbReference type="EMBL" id="LFZN01000148">
    <property type="protein sequence ID" value="KXS97263.1"/>
    <property type="molecule type" value="Genomic_DNA"/>
</dbReference>
<dbReference type="Pfam" id="PF12862">
    <property type="entry name" value="ANAPC5"/>
    <property type="match status" value="1"/>
</dbReference>
<proteinExistence type="inferred from homology"/>
<evidence type="ECO:0000256" key="4">
    <source>
        <dbReference type="ARBA" id="ARBA00022776"/>
    </source>
</evidence>
<evidence type="ECO:0000313" key="8">
    <source>
        <dbReference type="EMBL" id="KXS97263.1"/>
    </source>
</evidence>
<evidence type="ECO:0000259" key="7">
    <source>
        <dbReference type="Pfam" id="PF12862"/>
    </source>
</evidence>
<keyword evidence="9" id="KW-1185">Reference proteome</keyword>
<comment type="similarity">
    <text evidence="1">Belongs to the APC5 family.</text>
</comment>
<dbReference type="AlphaFoldDB" id="A0A139H487"/>
<dbReference type="OrthoDB" id="2504561at2759"/>
<gene>
    <name evidence="8" type="ORF">AC578_35</name>
</gene>
<dbReference type="GO" id="GO:0031145">
    <property type="term" value="P:anaphase-promoting complex-dependent catabolic process"/>
    <property type="evidence" value="ECO:0007669"/>
    <property type="project" value="TreeGrafter"/>
</dbReference>
<protein>
    <recommendedName>
        <fullName evidence="2">Anaphase-promoting complex subunit 5</fullName>
    </recommendedName>
</protein>
<name>A0A139H487_9PEZI</name>
<dbReference type="GO" id="GO:0070979">
    <property type="term" value="P:protein K11-linked ubiquitination"/>
    <property type="evidence" value="ECO:0007669"/>
    <property type="project" value="TreeGrafter"/>
</dbReference>
<feature type="domain" description="Anaphase-promoting complex subunit 5" evidence="7">
    <location>
        <begin position="288"/>
        <end position="381"/>
    </location>
</feature>
<dbReference type="Proteomes" id="UP000070133">
    <property type="component" value="Unassembled WGS sequence"/>
</dbReference>
<evidence type="ECO:0000256" key="3">
    <source>
        <dbReference type="ARBA" id="ARBA00022618"/>
    </source>
</evidence>
<reference evidence="8 9" key="1">
    <citation type="submission" date="2015-07" db="EMBL/GenBank/DDBJ databases">
        <title>Comparative genomics of the Sigatoka disease complex on banana suggests a link between parallel evolutionary changes in Pseudocercospora fijiensis and Pseudocercospora eumusae and increased virulence on the banana host.</title>
        <authorList>
            <person name="Chang T.-C."/>
            <person name="Salvucci A."/>
            <person name="Crous P.W."/>
            <person name="Stergiopoulos I."/>
        </authorList>
    </citation>
    <scope>NUCLEOTIDE SEQUENCE [LARGE SCALE GENOMIC DNA]</scope>
    <source>
        <strain evidence="8 9">CBS 114824</strain>
    </source>
</reference>
<keyword evidence="3" id="KW-0132">Cell division</keyword>
<keyword evidence="6" id="KW-0131">Cell cycle</keyword>
<keyword evidence="4" id="KW-0498">Mitosis</keyword>
<dbReference type="PANTHER" id="PTHR12830:SF9">
    <property type="entry name" value="ANAPHASE-PROMOTING COMPLEX SUBUNIT 5"/>
    <property type="match status" value="1"/>
</dbReference>
<evidence type="ECO:0000313" key="9">
    <source>
        <dbReference type="Proteomes" id="UP000070133"/>
    </source>
</evidence>
<dbReference type="InterPro" id="IPR037679">
    <property type="entry name" value="Apc5"/>
</dbReference>
<evidence type="ECO:0000256" key="5">
    <source>
        <dbReference type="ARBA" id="ARBA00022786"/>
    </source>
</evidence>
<comment type="caution">
    <text evidence="8">The sequence shown here is derived from an EMBL/GenBank/DDBJ whole genome shotgun (WGS) entry which is preliminary data.</text>
</comment>
<accession>A0A139H487</accession>
<dbReference type="GO" id="GO:0051301">
    <property type="term" value="P:cell division"/>
    <property type="evidence" value="ECO:0007669"/>
    <property type="project" value="UniProtKB-KW"/>
</dbReference>
<dbReference type="STRING" id="321146.A0A139H487"/>
<evidence type="ECO:0000256" key="1">
    <source>
        <dbReference type="ARBA" id="ARBA00007450"/>
    </source>
</evidence>
<dbReference type="GO" id="GO:0005680">
    <property type="term" value="C:anaphase-promoting complex"/>
    <property type="evidence" value="ECO:0007669"/>
    <property type="project" value="InterPro"/>
</dbReference>
<dbReference type="GO" id="GO:0045842">
    <property type="term" value="P:positive regulation of mitotic metaphase/anaphase transition"/>
    <property type="evidence" value="ECO:0007669"/>
    <property type="project" value="TreeGrafter"/>
</dbReference>
<organism evidence="8 9">
    <name type="scientific">Pseudocercospora eumusae</name>
    <dbReference type="NCBI Taxonomy" id="321146"/>
    <lineage>
        <taxon>Eukaryota</taxon>
        <taxon>Fungi</taxon>
        <taxon>Dikarya</taxon>
        <taxon>Ascomycota</taxon>
        <taxon>Pezizomycotina</taxon>
        <taxon>Dothideomycetes</taxon>
        <taxon>Dothideomycetidae</taxon>
        <taxon>Mycosphaerellales</taxon>
        <taxon>Mycosphaerellaceae</taxon>
        <taxon>Pseudocercospora</taxon>
    </lineage>
</organism>
<dbReference type="PANTHER" id="PTHR12830">
    <property type="entry name" value="ANAPHASE-PROMOTING COMPLEX SUBUNIT 5"/>
    <property type="match status" value="1"/>
</dbReference>
<evidence type="ECO:0000256" key="2">
    <source>
        <dbReference type="ARBA" id="ARBA00016066"/>
    </source>
</evidence>